<accession>A0ABW9FJN4</accession>
<dbReference type="RefSeq" id="WP_420165797.1">
    <property type="nucleotide sequence ID" value="NZ_JBDLNV010000006.1"/>
</dbReference>
<organism evidence="1 2">
    <name type="scientific">Rhodococcus parequi</name>
    <dbReference type="NCBI Taxonomy" id="3137122"/>
    <lineage>
        <taxon>Bacteria</taxon>
        <taxon>Bacillati</taxon>
        <taxon>Actinomycetota</taxon>
        <taxon>Actinomycetes</taxon>
        <taxon>Mycobacteriales</taxon>
        <taxon>Nocardiaceae</taxon>
        <taxon>Rhodococcus</taxon>
    </lineage>
</organism>
<reference evidence="1 2" key="1">
    <citation type="submission" date="2023-11" db="EMBL/GenBank/DDBJ databases">
        <authorList>
            <person name="Val-Calvo J."/>
            <person name="Scortti M."/>
            <person name="Vazquez-Boland J."/>
        </authorList>
    </citation>
    <scope>NUCLEOTIDE SEQUENCE [LARGE SCALE GENOMIC DNA]</scope>
    <source>
        <strain evidence="1 2">PAM 2766</strain>
    </source>
</reference>
<proteinExistence type="predicted"/>
<dbReference type="Proteomes" id="UP001629745">
    <property type="component" value="Unassembled WGS sequence"/>
</dbReference>
<dbReference type="EMBL" id="JBDLNV010000006">
    <property type="protein sequence ID" value="MFM1725308.1"/>
    <property type="molecule type" value="Genomic_DNA"/>
</dbReference>
<name>A0ABW9FJN4_9NOCA</name>
<evidence type="ECO:0000313" key="2">
    <source>
        <dbReference type="Proteomes" id="UP001629745"/>
    </source>
</evidence>
<gene>
    <name evidence="1" type="ORF">ABEU20_003920</name>
</gene>
<evidence type="ECO:0000313" key="1">
    <source>
        <dbReference type="EMBL" id="MFM1725308.1"/>
    </source>
</evidence>
<comment type="caution">
    <text evidence="1">The sequence shown here is derived from an EMBL/GenBank/DDBJ whole genome shotgun (WGS) entry which is preliminary data.</text>
</comment>
<keyword evidence="2" id="KW-1185">Reference proteome</keyword>
<protein>
    <submittedName>
        <fullName evidence="1">Uncharacterized protein</fullName>
    </submittedName>
</protein>
<sequence>MPSWALVHRAVGQRVGDGRVDAPVPTSGEHIIGVEFAKEGMGPDREGVGPLRLYIDDKQVGEHQVRAVLGHSSLCGEGLCIGYDSADLVSSAYPEPRFGFRGGETTKVVFDIADDAYVDVEKHMQAAMARD</sequence>